<evidence type="ECO:0000256" key="2">
    <source>
        <dbReference type="ARBA" id="ARBA00022553"/>
    </source>
</evidence>
<feature type="compositionally biased region" description="Acidic residues" evidence="6">
    <location>
        <begin position="469"/>
        <end position="479"/>
    </location>
</feature>
<comment type="subcellular location">
    <subcellularLocation>
        <location evidence="1">Nucleus</location>
    </subcellularLocation>
</comment>
<feature type="region of interest" description="Disordered" evidence="6">
    <location>
        <begin position="142"/>
        <end position="203"/>
    </location>
</feature>
<feature type="compositionally biased region" description="Low complexity" evidence="6">
    <location>
        <begin position="731"/>
        <end position="744"/>
    </location>
</feature>
<evidence type="ECO:0000256" key="3">
    <source>
        <dbReference type="ARBA" id="ARBA00023125"/>
    </source>
</evidence>
<feature type="compositionally biased region" description="Basic and acidic residues" evidence="6">
    <location>
        <begin position="456"/>
        <end position="468"/>
    </location>
</feature>
<dbReference type="GO" id="GO:0042791">
    <property type="term" value="P:5S class rRNA transcription by RNA polymerase III"/>
    <property type="evidence" value="ECO:0007669"/>
    <property type="project" value="TreeGrafter"/>
</dbReference>
<dbReference type="STRING" id="1054147.F4Q6C7"/>
<dbReference type="GeneID" id="14868505"/>
<protein>
    <submittedName>
        <fullName evidence="8">Winged helix DNA-binding domain-containing protein</fullName>
    </submittedName>
</protein>
<feature type="compositionally biased region" description="Acidic residues" evidence="6">
    <location>
        <begin position="521"/>
        <end position="531"/>
    </location>
</feature>
<dbReference type="InterPro" id="IPR044210">
    <property type="entry name" value="Tfc3-like"/>
</dbReference>
<dbReference type="RefSeq" id="XP_004354837.1">
    <property type="nucleotide sequence ID" value="XM_004354785.1"/>
</dbReference>
<feature type="compositionally biased region" description="Low complexity" evidence="6">
    <location>
        <begin position="20"/>
        <end position="30"/>
    </location>
</feature>
<gene>
    <name evidence="8" type="ORF">DFA_08975</name>
</gene>
<feature type="compositionally biased region" description="Basic and acidic residues" evidence="6">
    <location>
        <begin position="655"/>
        <end position="670"/>
    </location>
</feature>
<keyword evidence="2" id="KW-0597">Phosphoprotein</keyword>
<dbReference type="OMA" id="PYRRFKW"/>
<name>F4Q6C7_CACFS</name>
<dbReference type="InterPro" id="IPR007309">
    <property type="entry name" value="TFIIIC_Bblock-bd"/>
</dbReference>
<feature type="domain" description="B-block binding subunit of TFIIIC" evidence="7">
    <location>
        <begin position="284"/>
        <end position="355"/>
    </location>
</feature>
<evidence type="ECO:0000256" key="4">
    <source>
        <dbReference type="ARBA" id="ARBA00023163"/>
    </source>
</evidence>
<keyword evidence="5" id="KW-0539">Nucleus</keyword>
<accession>F4Q6C7</accession>
<feature type="compositionally biased region" description="Low complexity" evidence="6">
    <location>
        <begin position="671"/>
        <end position="686"/>
    </location>
</feature>
<dbReference type="Pfam" id="PF04182">
    <property type="entry name" value="B-block_TFIIIC"/>
    <property type="match status" value="1"/>
</dbReference>
<feature type="region of interest" description="Disordered" evidence="6">
    <location>
        <begin position="632"/>
        <end position="744"/>
    </location>
</feature>
<organism evidence="8 9">
    <name type="scientific">Cavenderia fasciculata</name>
    <name type="common">Slime mold</name>
    <name type="synonym">Dictyostelium fasciculatum</name>
    <dbReference type="NCBI Taxonomy" id="261658"/>
    <lineage>
        <taxon>Eukaryota</taxon>
        <taxon>Amoebozoa</taxon>
        <taxon>Evosea</taxon>
        <taxon>Eumycetozoa</taxon>
        <taxon>Dictyostelia</taxon>
        <taxon>Acytosteliales</taxon>
        <taxon>Cavenderiaceae</taxon>
        <taxon>Cavenderia</taxon>
    </lineage>
</organism>
<dbReference type="GO" id="GO:0006384">
    <property type="term" value="P:transcription initiation at RNA polymerase III promoter"/>
    <property type="evidence" value="ECO:0007669"/>
    <property type="project" value="InterPro"/>
</dbReference>
<feature type="compositionally biased region" description="Low complexity" evidence="6">
    <location>
        <begin position="637"/>
        <end position="654"/>
    </location>
</feature>
<sequence length="1919" mass="219033">MTDNNNADIIATAPSSATSTTTTTTTNNNNNNNIKNVVPQKALHLDDIIIKCLEEIALNGSRGLTPEQMFAVVQDTFGPINVHLKNFIHKRILDHSSIHLIDDSTYRQMAPLVNKPDTNPMSLLKKIGDQTGAGEDDLIILSSQSTTGNNKTPSKPTPSTPKKKPAAKKAAAKGKKTKEEEEKEKEEAANNNNERALVTTNSSEVALPDNSIGVVYQIDTLETPKKATGMDWRKQHQTSTEASIVSKQKCLDWNNPIVPFSYVANKDLRRKACGMAVGEPPLNDLQTKILEAVANSRYNGIPQSELSDMFGIDSRNIFNPIKTLHVKGYIVKCEVYKSGLKVVQTRMIYLTRFFSNRVPLVDPWKSKTAAHEMMTDYLSKCPDTTTTNADLKSTMIKYTKTLGTYKLVKKTLIQEGYIESFKRRVDANGQGIMGTEVYPNETTTTASSLPILLQQRKKEKEEHAKEEKEEKDEDDEDQDSPPTNTSGKKTPKKRDRVPIPRLVDYVKLIKLYDPLAAAGADDNEGDEDEQGGDMNDRDMNAPNEAFTCIETEKLQQMFEFIKNAPRSLLTKDIAEWMGPNYSLKHISSGLRTLVCYYKLRVFPFLLGKVMAYKYFVSEDQLDDQYLTEHITPVTPPTKSITPKSAATTKSTTTPTKKDKETPVKVKKESVKTPTKTPTKPETPSSASKKKNKKQDILPTIASIDVEQDKMDVDSSTTNVANVEDLDDDKPTTTSTTSTTSSTTTNQVKMAIKIEEEMEQKANKNNNNNNKINPIVSIVSTPSKSMAITTPPATPSSQITLFGQILKNMSSHGSVISSSSTPHRKFARSVQFLVRKKMVYDLIVKEFGMITYQLLEYLHDSGDPRVDLKTLNNVLTDLKGENQINIIRMYFNKNAIDKTLIFAYDAKYSLDDPIIKKRIGQIKDNNINMKTANDQMEKETIERYTDIQLYYNKKVALQYGMIHGQFMRTKAYHIMLFKYCASLYHDSLNNTTVDNNNNNNNNNNNVDFEKIVLPDDYCFYLNSFLKSLTTGDYCKVMPQYKTVEGLIEKITQSVKVVDLPIQMRCKIFTKNFMKRFVARIEDLIKLGAARATSTIFLNSRRKLNEFQLLHETTLNGQEYMLNSLKGITTFWTALERLAVGQTDNQELIGKFGINVHSPLLWGLSSKASRLARQRIIAQFVSLARPLTNDEKIQLSIDENIRVSYIDTMYQRFLYTLNTKSQKPGAKPRRPSGVPRVRNFMKRKPKPSIHLIRQQRWSHIDDRRLLNFVIELFTPFFKSLKDFDYTVISANGVPQVENPLWSDVAEEFERPYSICHKRVNVLLKKYPSYKHKIFEILPYHQNTSTYDLVLPDSIDKVKEKYDFKETRTRRDVWAFSNYNSGELVRLRDKCVFVVSLPESEFEAQVGKEILGDKDMFDVIGILNSLLLDRLIIRLSRSNQSRRYILPKNLFAKPVDGDLFFDECKQLLKVYNRENETYFTFNPYSSGGTVAEAIYLMANSTLIPSVSVPSSLKLSIRPHSRSSINHKVFATGKIDKHIEPVSIGFYKSSINESYSKIEKRRFDDEEYIKGESRFMELIDDDEEEEKNYSVEPTPEIDDYDEDEIFKPKKQKVVKLDNEEEEQAKMTPFKQLVEEQCKSFEFEEMKRIFYLGAMVLEENGGSEELERRGLLKQTKETELIWKKIKSAGLKGIDFIELCKYIIQHRLSLLQDDGQDLDDQDKDKRDLIAKDYSCVIDVKSYIQTLRTLNYIQQLYGSLSILYVDTLEVADMMLPLPPVTVIPVPVTNKELYSKTIMRPWVNLDGTIDTVQFNLCLRDIAMYVMSHPGIQLAQLSYRFKIPPTLLSLLMSILSDHGYTKTEWYISSKPSLFSKQTQPSFQVIPQPTNILEDDYDPNLSLNQFYNPLPNIINLESHLSYLISLYNL</sequence>
<dbReference type="GO" id="GO:0005634">
    <property type="term" value="C:nucleus"/>
    <property type="evidence" value="ECO:0007669"/>
    <property type="project" value="UniProtKB-SubCell"/>
</dbReference>
<dbReference type="GO" id="GO:0003677">
    <property type="term" value="F:DNA binding"/>
    <property type="evidence" value="ECO:0007669"/>
    <property type="project" value="UniProtKB-KW"/>
</dbReference>
<feature type="region of interest" description="Disordered" evidence="6">
    <location>
        <begin position="433"/>
        <end position="496"/>
    </location>
</feature>
<evidence type="ECO:0000256" key="6">
    <source>
        <dbReference type="SAM" id="MobiDB-lite"/>
    </source>
</evidence>
<proteinExistence type="predicted"/>
<evidence type="ECO:0000256" key="5">
    <source>
        <dbReference type="ARBA" id="ARBA00023242"/>
    </source>
</evidence>
<dbReference type="GO" id="GO:0000127">
    <property type="term" value="C:transcription factor TFIIIC complex"/>
    <property type="evidence" value="ECO:0007669"/>
    <property type="project" value="InterPro"/>
</dbReference>
<dbReference type="PANTHER" id="PTHR15180:SF1">
    <property type="entry name" value="GENERAL TRANSCRIPTION FACTOR 3C POLYPEPTIDE 1"/>
    <property type="match status" value="1"/>
</dbReference>
<feature type="compositionally biased region" description="Basic and acidic residues" evidence="6">
    <location>
        <begin position="177"/>
        <end position="188"/>
    </location>
</feature>
<dbReference type="PANTHER" id="PTHR15180">
    <property type="entry name" value="GENERAL TRANSCRIPTION FACTOR 3C POLYPEPTIDE 1"/>
    <property type="match status" value="1"/>
</dbReference>
<keyword evidence="4" id="KW-0804">Transcription</keyword>
<feature type="compositionally biased region" description="Basic residues" evidence="6">
    <location>
        <begin position="161"/>
        <end position="176"/>
    </location>
</feature>
<feature type="compositionally biased region" description="Polar residues" evidence="6">
    <location>
        <begin position="1"/>
        <end position="19"/>
    </location>
</feature>
<keyword evidence="9" id="KW-1185">Reference proteome</keyword>
<evidence type="ECO:0000256" key="1">
    <source>
        <dbReference type="ARBA" id="ARBA00004123"/>
    </source>
</evidence>
<dbReference type="Proteomes" id="UP000007797">
    <property type="component" value="Unassembled WGS sequence"/>
</dbReference>
<dbReference type="KEGG" id="dfa:DFA_08975"/>
<evidence type="ECO:0000313" key="9">
    <source>
        <dbReference type="Proteomes" id="UP000007797"/>
    </source>
</evidence>
<evidence type="ECO:0000313" key="8">
    <source>
        <dbReference type="EMBL" id="EGG16437.1"/>
    </source>
</evidence>
<evidence type="ECO:0000259" key="7">
    <source>
        <dbReference type="Pfam" id="PF04182"/>
    </source>
</evidence>
<feature type="region of interest" description="Disordered" evidence="6">
    <location>
        <begin position="518"/>
        <end position="539"/>
    </location>
</feature>
<dbReference type="OrthoDB" id="21303at2759"/>
<reference evidence="9" key="1">
    <citation type="journal article" date="2011" name="Genome Res.">
        <title>Phylogeny-wide analysis of social amoeba genomes highlights ancient origins for complex intercellular communication.</title>
        <authorList>
            <person name="Heidel A.J."/>
            <person name="Lawal H.M."/>
            <person name="Felder M."/>
            <person name="Schilde C."/>
            <person name="Helps N.R."/>
            <person name="Tunggal B."/>
            <person name="Rivero F."/>
            <person name="John U."/>
            <person name="Schleicher M."/>
            <person name="Eichinger L."/>
            <person name="Platzer M."/>
            <person name="Noegel A.A."/>
            <person name="Schaap P."/>
            <person name="Gloeckner G."/>
        </authorList>
    </citation>
    <scope>NUCLEOTIDE SEQUENCE [LARGE SCALE GENOMIC DNA]</scope>
    <source>
        <strain evidence="9">SH3</strain>
    </source>
</reference>
<feature type="region of interest" description="Disordered" evidence="6">
    <location>
        <begin position="1"/>
        <end position="30"/>
    </location>
</feature>
<keyword evidence="3 8" id="KW-0238">DNA-binding</keyword>
<dbReference type="EMBL" id="GL883023">
    <property type="protein sequence ID" value="EGG16437.1"/>
    <property type="molecule type" value="Genomic_DNA"/>
</dbReference>